<comment type="pathway">
    <text evidence="1">Amino-sugar metabolism; 1,6-anhydro-N-acetylmuramate degradation.</text>
</comment>
<keyword evidence="1" id="KW-0067">ATP-binding</keyword>
<feature type="binding site" evidence="1">
    <location>
        <begin position="11"/>
        <end position="18"/>
    </location>
    <ligand>
        <name>ATP</name>
        <dbReference type="ChEBI" id="CHEBI:30616"/>
    </ligand>
</feature>
<dbReference type="CDD" id="cd24050">
    <property type="entry name" value="ASKHA_NBD_ANMK"/>
    <property type="match status" value="1"/>
</dbReference>
<proteinExistence type="inferred from homology"/>
<evidence type="ECO:0000256" key="1">
    <source>
        <dbReference type="HAMAP-Rule" id="MF_01270"/>
    </source>
</evidence>
<dbReference type="GO" id="GO:0005524">
    <property type="term" value="F:ATP binding"/>
    <property type="evidence" value="ECO:0007669"/>
    <property type="project" value="UniProtKB-UniRule"/>
</dbReference>
<comment type="catalytic activity">
    <reaction evidence="1">
        <text>1,6-anhydro-N-acetyl-beta-muramate + ATP + H2O = N-acetyl-D-muramate 6-phosphate + ADP + H(+)</text>
        <dbReference type="Rhea" id="RHEA:24952"/>
        <dbReference type="ChEBI" id="CHEBI:15377"/>
        <dbReference type="ChEBI" id="CHEBI:15378"/>
        <dbReference type="ChEBI" id="CHEBI:30616"/>
        <dbReference type="ChEBI" id="CHEBI:58690"/>
        <dbReference type="ChEBI" id="CHEBI:58722"/>
        <dbReference type="ChEBI" id="CHEBI:456216"/>
        <dbReference type="EC" id="2.7.1.170"/>
    </reaction>
</comment>
<dbReference type="Pfam" id="PF03702">
    <property type="entry name" value="AnmK"/>
    <property type="match status" value="1"/>
</dbReference>
<dbReference type="PANTHER" id="PTHR30605">
    <property type="entry name" value="ANHYDRO-N-ACETYLMURAMIC ACID KINASE"/>
    <property type="match status" value="1"/>
</dbReference>
<dbReference type="GO" id="GO:0097175">
    <property type="term" value="P:1,6-anhydro-N-acetyl-beta-muramic acid catabolic process"/>
    <property type="evidence" value="ECO:0007669"/>
    <property type="project" value="UniProtKB-UniRule"/>
</dbReference>
<dbReference type="GO" id="GO:0016301">
    <property type="term" value="F:kinase activity"/>
    <property type="evidence" value="ECO:0007669"/>
    <property type="project" value="UniProtKB-KW"/>
</dbReference>
<dbReference type="Proteomes" id="UP000286680">
    <property type="component" value="Unassembled WGS sequence"/>
</dbReference>
<keyword evidence="1 2" id="KW-0418">Kinase</keyword>
<dbReference type="InterPro" id="IPR005338">
    <property type="entry name" value="Anhydro_N_Ac-Mur_kinase"/>
</dbReference>
<keyword evidence="1" id="KW-0547">Nucleotide-binding</keyword>
<dbReference type="NCBIfam" id="NF007139">
    <property type="entry name" value="PRK09585.1-3"/>
    <property type="match status" value="1"/>
</dbReference>
<dbReference type="GO" id="GO:0016773">
    <property type="term" value="F:phosphotransferase activity, alcohol group as acceptor"/>
    <property type="evidence" value="ECO:0007669"/>
    <property type="project" value="UniProtKB-UniRule"/>
</dbReference>
<dbReference type="EC" id="2.7.1.170" evidence="1"/>
<name>A0AA94JCQ5_9GAMM</name>
<protein>
    <recommendedName>
        <fullName evidence="1">Anhydro-N-acetylmuramic acid kinase</fullName>
        <ecNumber evidence="1">2.7.1.170</ecNumber>
    </recommendedName>
    <alternativeName>
        <fullName evidence="1">AnhMurNAc kinase</fullName>
    </alternativeName>
</protein>
<dbReference type="EMBL" id="PIPS01000003">
    <property type="protein sequence ID" value="RUO42380.1"/>
    <property type="molecule type" value="Genomic_DNA"/>
</dbReference>
<dbReference type="HAMAP" id="MF_01270">
    <property type="entry name" value="AnhMurNAc_kinase"/>
    <property type="match status" value="1"/>
</dbReference>
<dbReference type="GO" id="GO:0009254">
    <property type="term" value="P:peptidoglycan turnover"/>
    <property type="evidence" value="ECO:0007669"/>
    <property type="project" value="UniProtKB-UniRule"/>
</dbReference>
<dbReference type="SUPFAM" id="SSF53067">
    <property type="entry name" value="Actin-like ATPase domain"/>
    <property type="match status" value="1"/>
</dbReference>
<evidence type="ECO:0000313" key="3">
    <source>
        <dbReference type="Proteomes" id="UP000286680"/>
    </source>
</evidence>
<evidence type="ECO:0000313" key="2">
    <source>
        <dbReference type="EMBL" id="RUO42380.1"/>
    </source>
</evidence>
<keyword evidence="1" id="KW-0808">Transferase</keyword>
<dbReference type="AlphaFoldDB" id="A0AA94JCQ5"/>
<comment type="similarity">
    <text evidence="1">Belongs to the anhydro-N-acetylmuramic acid kinase family.</text>
</comment>
<dbReference type="RefSeq" id="WP_126820128.1">
    <property type="nucleotide sequence ID" value="NZ_PIPS01000003.1"/>
</dbReference>
<comment type="function">
    <text evidence="1">Catalyzes the specific phosphorylation of 1,6-anhydro-N-acetylmuramic acid (anhMurNAc) with the simultaneous cleavage of the 1,6-anhydro ring, generating MurNAc-6-P. Is required for the utilization of anhMurNAc either imported from the medium or derived from its own cell wall murein, and thus plays a role in cell wall recycling.</text>
</comment>
<dbReference type="Gene3D" id="3.30.420.40">
    <property type="match status" value="2"/>
</dbReference>
<keyword evidence="1" id="KW-0119">Carbohydrate metabolism</keyword>
<dbReference type="GO" id="GO:0006040">
    <property type="term" value="P:amino sugar metabolic process"/>
    <property type="evidence" value="ECO:0007669"/>
    <property type="project" value="InterPro"/>
</dbReference>
<sequence>MEERYIGVMSGTSVDAIDAVLCHINERGDVSFEDAFSLPIAPSLAKRLHAAMMPERHSLPDYKQLEYDYSKAVVETINALLQQRQLSPGDIAAVGCHGQTLWHQPPSHEHPAPFSLQLINAPYIAFHCGIDVISDFRQNDIIAGGEGAPLVPAFHFAALTPHTGSNCAVLNLGGIANITWLGESEADVIGFDTGPANTLLDAFYRHRVNDSGFDVDGKLAASGRCITPLLSKLLADPYFSRTPPKSTGREIFNLKWLNRYLQGDESVVDVLRTLVELSAYSVMAALRFLPQPPERLIACGGGVYNPTLMQALQQQLGAVKLQSIADFQLDPQAIEGMAFAWLAWCYEHKKPGNLPAVTGAQRPVILGTKTYAS</sequence>
<keyword evidence="3" id="KW-1185">Reference proteome</keyword>
<gene>
    <name evidence="1" type="primary">anmK</name>
    <name evidence="2" type="ORF">CWE23_09755</name>
</gene>
<organism evidence="2 3">
    <name type="scientific">Idiomarina aquatica</name>
    <dbReference type="NCBI Taxonomy" id="1327752"/>
    <lineage>
        <taxon>Bacteria</taxon>
        <taxon>Pseudomonadati</taxon>
        <taxon>Pseudomonadota</taxon>
        <taxon>Gammaproteobacteria</taxon>
        <taxon>Alteromonadales</taxon>
        <taxon>Idiomarinaceae</taxon>
        <taxon>Idiomarina</taxon>
    </lineage>
</organism>
<dbReference type="InterPro" id="IPR043129">
    <property type="entry name" value="ATPase_NBD"/>
</dbReference>
<accession>A0AA94JCQ5</accession>
<reference evidence="3" key="1">
    <citation type="journal article" date="2018" name="Front. Microbiol.">
        <title>Genome-Based Analysis Reveals the Taxonomy and Diversity of the Family Idiomarinaceae.</title>
        <authorList>
            <person name="Liu Y."/>
            <person name="Lai Q."/>
            <person name="Shao Z."/>
        </authorList>
    </citation>
    <scope>NUCLEOTIDE SEQUENCE [LARGE SCALE GENOMIC DNA]</scope>
    <source>
        <strain evidence="3">SN-14</strain>
    </source>
</reference>
<comment type="caution">
    <text evidence="2">The sequence shown here is derived from an EMBL/GenBank/DDBJ whole genome shotgun (WGS) entry which is preliminary data.</text>
</comment>
<dbReference type="PANTHER" id="PTHR30605:SF0">
    <property type="entry name" value="ANHYDRO-N-ACETYLMURAMIC ACID KINASE"/>
    <property type="match status" value="1"/>
</dbReference>
<comment type="pathway">
    <text evidence="1">Cell wall biogenesis; peptidoglycan recycling.</text>
</comment>